<name>A0A345P6G0_9GAMM</name>
<comment type="cofactor">
    <cofactor evidence="1 20">
        <name>FAD</name>
        <dbReference type="ChEBI" id="CHEBI:57692"/>
    </cofactor>
</comment>
<dbReference type="NCBIfam" id="TIGR00179">
    <property type="entry name" value="murB"/>
    <property type="match status" value="1"/>
</dbReference>
<evidence type="ECO:0000256" key="3">
    <source>
        <dbReference type="ARBA" id="ARBA00004496"/>
    </source>
</evidence>
<dbReference type="KEGG" id="mbah:HYN46_08480"/>
<feature type="active site" evidence="20">
    <location>
        <position position="167"/>
    </location>
</feature>
<evidence type="ECO:0000256" key="1">
    <source>
        <dbReference type="ARBA" id="ARBA00001974"/>
    </source>
</evidence>
<dbReference type="Proteomes" id="UP000253940">
    <property type="component" value="Chromosome"/>
</dbReference>
<comment type="similarity">
    <text evidence="5 20">Belongs to the MurB family.</text>
</comment>
<dbReference type="GO" id="GO:0008762">
    <property type="term" value="F:UDP-N-acetylmuramate dehydrogenase activity"/>
    <property type="evidence" value="ECO:0007669"/>
    <property type="project" value="UniProtKB-UniRule"/>
</dbReference>
<keyword evidence="14 20" id="KW-0573">Peptidoglycan synthesis</keyword>
<evidence type="ECO:0000259" key="21">
    <source>
        <dbReference type="PROSITE" id="PS51387"/>
    </source>
</evidence>
<evidence type="ECO:0000256" key="2">
    <source>
        <dbReference type="ARBA" id="ARBA00003921"/>
    </source>
</evidence>
<evidence type="ECO:0000256" key="9">
    <source>
        <dbReference type="ARBA" id="ARBA00022618"/>
    </source>
</evidence>
<dbReference type="PANTHER" id="PTHR21071:SF4">
    <property type="entry name" value="UDP-N-ACETYLENOLPYRUVOYLGLUCOSAMINE REDUCTASE"/>
    <property type="match status" value="1"/>
</dbReference>
<keyword evidence="11 20" id="KW-0274">FAD</keyword>
<evidence type="ECO:0000256" key="14">
    <source>
        <dbReference type="ARBA" id="ARBA00022984"/>
    </source>
</evidence>
<dbReference type="Gene3D" id="3.30.43.10">
    <property type="entry name" value="Uridine Diphospho-n-acetylenolpyruvylglucosamine Reductase, domain 2"/>
    <property type="match status" value="1"/>
</dbReference>
<keyword evidence="23" id="KW-1185">Reference proteome</keyword>
<dbReference type="InterPro" id="IPR003170">
    <property type="entry name" value="MurB"/>
</dbReference>
<keyword evidence="12 20" id="KW-0521">NADP</keyword>
<evidence type="ECO:0000256" key="20">
    <source>
        <dbReference type="HAMAP-Rule" id="MF_00037"/>
    </source>
</evidence>
<dbReference type="RefSeq" id="WP_114898979.1">
    <property type="nucleotide sequence ID" value="NZ_CP031222.1"/>
</dbReference>
<dbReference type="GO" id="GO:0009252">
    <property type="term" value="P:peptidoglycan biosynthetic process"/>
    <property type="evidence" value="ECO:0007669"/>
    <property type="project" value="UniProtKB-UniRule"/>
</dbReference>
<evidence type="ECO:0000256" key="4">
    <source>
        <dbReference type="ARBA" id="ARBA00004752"/>
    </source>
</evidence>
<dbReference type="EC" id="1.3.1.98" evidence="6 20"/>
<dbReference type="NCBIfam" id="NF000755">
    <property type="entry name" value="PRK00046.1"/>
    <property type="match status" value="1"/>
</dbReference>
<proteinExistence type="inferred from homology"/>
<dbReference type="NCBIfam" id="NF010478">
    <property type="entry name" value="PRK13903.1"/>
    <property type="match status" value="1"/>
</dbReference>
<dbReference type="InterPro" id="IPR036318">
    <property type="entry name" value="FAD-bd_PCMH-like_sf"/>
</dbReference>
<evidence type="ECO:0000313" key="23">
    <source>
        <dbReference type="Proteomes" id="UP000253940"/>
    </source>
</evidence>
<keyword evidence="8 20" id="KW-0963">Cytoplasm</keyword>
<dbReference type="GO" id="GO:0008360">
    <property type="term" value="P:regulation of cell shape"/>
    <property type="evidence" value="ECO:0007669"/>
    <property type="project" value="UniProtKB-KW"/>
</dbReference>
<comment type="subcellular location">
    <subcellularLocation>
        <location evidence="3 20">Cytoplasm</location>
    </subcellularLocation>
</comment>
<evidence type="ECO:0000256" key="13">
    <source>
        <dbReference type="ARBA" id="ARBA00022960"/>
    </source>
</evidence>
<comment type="pathway">
    <text evidence="4 20">Cell wall biogenesis; peptidoglycan biosynthesis.</text>
</comment>
<dbReference type="GO" id="GO:0071555">
    <property type="term" value="P:cell wall organization"/>
    <property type="evidence" value="ECO:0007669"/>
    <property type="project" value="UniProtKB-KW"/>
</dbReference>
<keyword evidence="17 20" id="KW-0961">Cell wall biogenesis/degradation</keyword>
<evidence type="ECO:0000256" key="17">
    <source>
        <dbReference type="ARBA" id="ARBA00023316"/>
    </source>
</evidence>
<comment type="function">
    <text evidence="2 20">Cell wall formation.</text>
</comment>
<dbReference type="PROSITE" id="PS51387">
    <property type="entry name" value="FAD_PCMH"/>
    <property type="match status" value="1"/>
</dbReference>
<dbReference type="Gene3D" id="3.90.78.10">
    <property type="entry name" value="UDP-N-acetylenolpyruvoylglucosamine reductase, C-terminal domain"/>
    <property type="match status" value="1"/>
</dbReference>
<dbReference type="Pfam" id="PF01565">
    <property type="entry name" value="FAD_binding_4"/>
    <property type="match status" value="1"/>
</dbReference>
<dbReference type="PANTHER" id="PTHR21071">
    <property type="entry name" value="UDP-N-ACETYLENOLPYRUVOYLGLUCOSAMINE REDUCTASE"/>
    <property type="match status" value="1"/>
</dbReference>
<keyword evidence="15 20" id="KW-0560">Oxidoreductase</keyword>
<dbReference type="HAMAP" id="MF_00037">
    <property type="entry name" value="MurB"/>
    <property type="match status" value="1"/>
</dbReference>
<evidence type="ECO:0000256" key="18">
    <source>
        <dbReference type="ARBA" id="ARBA00031026"/>
    </source>
</evidence>
<evidence type="ECO:0000313" key="22">
    <source>
        <dbReference type="EMBL" id="AXI02869.1"/>
    </source>
</evidence>
<dbReference type="Pfam" id="PF02873">
    <property type="entry name" value="MurB_C"/>
    <property type="match status" value="1"/>
</dbReference>
<organism evidence="22 23">
    <name type="scientific">Aquirhabdus parva</name>
    <dbReference type="NCBI Taxonomy" id="2283318"/>
    <lineage>
        <taxon>Bacteria</taxon>
        <taxon>Pseudomonadati</taxon>
        <taxon>Pseudomonadota</taxon>
        <taxon>Gammaproteobacteria</taxon>
        <taxon>Moraxellales</taxon>
        <taxon>Moraxellaceae</taxon>
        <taxon>Aquirhabdus</taxon>
    </lineage>
</organism>
<dbReference type="SUPFAM" id="SSF56194">
    <property type="entry name" value="Uridine diphospho-N-Acetylenolpyruvylglucosamine reductase, MurB, C-terminal domain"/>
    <property type="match status" value="1"/>
</dbReference>
<protein>
    <recommendedName>
        <fullName evidence="7 20">UDP-N-acetylenolpyruvoylglucosamine reductase</fullName>
        <ecNumber evidence="6 20">1.3.1.98</ecNumber>
    </recommendedName>
    <alternativeName>
        <fullName evidence="18 20">UDP-N-acetylmuramate dehydrogenase</fullName>
    </alternativeName>
</protein>
<evidence type="ECO:0000256" key="19">
    <source>
        <dbReference type="ARBA" id="ARBA00048914"/>
    </source>
</evidence>
<dbReference type="GO" id="GO:0051301">
    <property type="term" value="P:cell division"/>
    <property type="evidence" value="ECO:0007669"/>
    <property type="project" value="UniProtKB-KW"/>
</dbReference>
<keyword evidence="16 20" id="KW-0131">Cell cycle</keyword>
<evidence type="ECO:0000256" key="16">
    <source>
        <dbReference type="ARBA" id="ARBA00023306"/>
    </source>
</evidence>
<evidence type="ECO:0000256" key="5">
    <source>
        <dbReference type="ARBA" id="ARBA00010485"/>
    </source>
</evidence>
<accession>A0A345P6G0</accession>
<dbReference type="UniPathway" id="UPA00219"/>
<keyword evidence="9 20" id="KW-0132">Cell division</keyword>
<dbReference type="Gene3D" id="3.30.465.10">
    <property type="match status" value="1"/>
</dbReference>
<gene>
    <name evidence="20" type="primary">murB</name>
    <name evidence="22" type="ORF">HYN46_08480</name>
</gene>
<evidence type="ECO:0000256" key="6">
    <source>
        <dbReference type="ARBA" id="ARBA00012518"/>
    </source>
</evidence>
<dbReference type="SUPFAM" id="SSF56176">
    <property type="entry name" value="FAD-binding/transporter-associated domain-like"/>
    <property type="match status" value="1"/>
</dbReference>
<dbReference type="InterPro" id="IPR011601">
    <property type="entry name" value="MurB_C"/>
</dbReference>
<feature type="domain" description="FAD-binding PCMH-type" evidence="21">
    <location>
        <begin position="20"/>
        <end position="190"/>
    </location>
</feature>
<keyword evidence="13 20" id="KW-0133">Cell shape</keyword>
<dbReference type="OrthoDB" id="9804753at2"/>
<reference evidence="22 23" key="1">
    <citation type="submission" date="2018-07" db="EMBL/GenBank/DDBJ databases">
        <title>Genome sequencing of Moraxellaceae gen. HYN0046.</title>
        <authorList>
            <person name="Kim M."/>
            <person name="Yi H."/>
        </authorList>
    </citation>
    <scope>NUCLEOTIDE SEQUENCE [LARGE SCALE GENOMIC DNA]</scope>
    <source>
        <strain evidence="22 23">HYN0046</strain>
    </source>
</reference>
<dbReference type="InterPro" id="IPR016169">
    <property type="entry name" value="FAD-bd_PCMH_sub2"/>
</dbReference>
<dbReference type="InterPro" id="IPR006094">
    <property type="entry name" value="Oxid_FAD_bind_N"/>
</dbReference>
<evidence type="ECO:0000256" key="12">
    <source>
        <dbReference type="ARBA" id="ARBA00022857"/>
    </source>
</evidence>
<evidence type="ECO:0000256" key="15">
    <source>
        <dbReference type="ARBA" id="ARBA00023002"/>
    </source>
</evidence>
<dbReference type="GO" id="GO:0071949">
    <property type="term" value="F:FAD binding"/>
    <property type="evidence" value="ECO:0007669"/>
    <property type="project" value="InterPro"/>
</dbReference>
<dbReference type="GO" id="GO:0005829">
    <property type="term" value="C:cytosol"/>
    <property type="evidence" value="ECO:0007669"/>
    <property type="project" value="TreeGrafter"/>
</dbReference>
<evidence type="ECO:0000256" key="7">
    <source>
        <dbReference type="ARBA" id="ARBA00015188"/>
    </source>
</evidence>
<feature type="active site" evidence="20">
    <location>
        <position position="336"/>
    </location>
</feature>
<dbReference type="InterPro" id="IPR016167">
    <property type="entry name" value="FAD-bd_PCMH_sub1"/>
</dbReference>
<comment type="catalytic activity">
    <reaction evidence="19 20">
        <text>UDP-N-acetyl-alpha-D-muramate + NADP(+) = UDP-N-acetyl-3-O-(1-carboxyvinyl)-alpha-D-glucosamine + NADPH + H(+)</text>
        <dbReference type="Rhea" id="RHEA:12248"/>
        <dbReference type="ChEBI" id="CHEBI:15378"/>
        <dbReference type="ChEBI" id="CHEBI:57783"/>
        <dbReference type="ChEBI" id="CHEBI:58349"/>
        <dbReference type="ChEBI" id="CHEBI:68483"/>
        <dbReference type="ChEBI" id="CHEBI:70757"/>
        <dbReference type="EC" id="1.3.1.98"/>
    </reaction>
</comment>
<evidence type="ECO:0000256" key="10">
    <source>
        <dbReference type="ARBA" id="ARBA00022630"/>
    </source>
</evidence>
<dbReference type="AlphaFoldDB" id="A0A345P6G0"/>
<sequence length="348" mass="38207">MIQQITLNENSPLDRLNTLRLPCTARFVAEVYSIRALSNILQSVTAKRLPRLILGGGSNLLLPNTLNALVIRPMLKGIRLLRTDGDRVIIEVMAGESWHQLVMETIARGWFGLENLALIPGTVGAAPVQNIGAYGVEIVDRLYSVQAMDRAGQLHDLRPEECQFAYRDSLFKQQDGEWVIVSVRFALSKKPQLVLGYGDVIQAAGEHPTPLSVANAIIHIRSQKLPDPNKIANAGSFFKNPCVSKSQFERLKAEWPQISGYPQSDGQVKLAAGWLIDQVGWKGRRLGGIAGCVGMYEKQALVLVNYGGATSHDVLALSMAVQADVWSRFSVKLEREPVVPIGAYDESA</sequence>
<dbReference type="InterPro" id="IPR036635">
    <property type="entry name" value="MurB_C_sf"/>
</dbReference>
<dbReference type="EMBL" id="CP031222">
    <property type="protein sequence ID" value="AXI02869.1"/>
    <property type="molecule type" value="Genomic_DNA"/>
</dbReference>
<dbReference type="InterPro" id="IPR016166">
    <property type="entry name" value="FAD-bd_PCMH"/>
</dbReference>
<evidence type="ECO:0000256" key="11">
    <source>
        <dbReference type="ARBA" id="ARBA00022827"/>
    </source>
</evidence>
<evidence type="ECO:0000256" key="8">
    <source>
        <dbReference type="ARBA" id="ARBA00022490"/>
    </source>
</evidence>
<keyword evidence="10 20" id="KW-0285">Flavoprotein</keyword>
<feature type="active site" description="Proton donor" evidence="20">
    <location>
        <position position="236"/>
    </location>
</feature>